<dbReference type="GO" id="GO:0008768">
    <property type="term" value="F:UDP-sugar diphosphatase activity"/>
    <property type="evidence" value="ECO:0007669"/>
    <property type="project" value="UniProtKB-EC"/>
</dbReference>
<protein>
    <recommendedName>
        <fullName evidence="10">Uridine diphosphate glucose pyrophosphatase NUDT14</fullName>
        <ecNumber evidence="9">3.6.1.45</ecNumber>
    </recommendedName>
    <alternativeName>
        <fullName evidence="11">Nucleoside diphosphate-linked moiety X motif 14</fullName>
    </alternativeName>
</protein>
<dbReference type="GO" id="GO:0005737">
    <property type="term" value="C:cytoplasm"/>
    <property type="evidence" value="ECO:0007669"/>
    <property type="project" value="UniProtKB-SubCell"/>
</dbReference>
<keyword evidence="4" id="KW-0963">Cytoplasm</keyword>
<dbReference type="PROSITE" id="PS51462">
    <property type="entry name" value="NUDIX"/>
    <property type="match status" value="1"/>
</dbReference>
<dbReference type="AlphaFoldDB" id="A0A6P9AC28"/>
<dbReference type="InterPro" id="IPR000086">
    <property type="entry name" value="NUDIX_hydrolase_dom"/>
</dbReference>
<dbReference type="InterPro" id="IPR004385">
    <property type="entry name" value="NDP_pyrophosphatase"/>
</dbReference>
<feature type="domain" description="Nudix hydrolase" evidence="12">
    <location>
        <begin position="42"/>
        <end position="201"/>
    </location>
</feature>
<evidence type="ECO:0000256" key="8">
    <source>
        <dbReference type="ARBA" id="ARBA00054674"/>
    </source>
</evidence>
<name>A0A6P9AC28_THRPL</name>
<proteinExistence type="predicted"/>
<comment type="subunit">
    <text evidence="3">Homodimer.</text>
</comment>
<dbReference type="Proteomes" id="UP000515158">
    <property type="component" value="Unplaced"/>
</dbReference>
<dbReference type="NCBIfam" id="TIGR00052">
    <property type="entry name" value="nudix-type nucleoside diphosphatase, YffH/AdpP family"/>
    <property type="match status" value="1"/>
</dbReference>
<dbReference type="Pfam" id="PF00293">
    <property type="entry name" value="NUDIX"/>
    <property type="match status" value="1"/>
</dbReference>
<evidence type="ECO:0000256" key="1">
    <source>
        <dbReference type="ARBA" id="ARBA00001946"/>
    </source>
</evidence>
<dbReference type="InterPro" id="IPR015797">
    <property type="entry name" value="NUDIX_hydrolase-like_dom_sf"/>
</dbReference>
<dbReference type="EC" id="3.6.1.45" evidence="9"/>
<dbReference type="PANTHER" id="PTHR11839:SF15">
    <property type="entry name" value="URIDINE DIPHOSPHATE GLUCOSE PYROPHOSPHATASE NUDT14"/>
    <property type="match status" value="1"/>
</dbReference>
<evidence type="ECO:0000256" key="6">
    <source>
        <dbReference type="ARBA" id="ARBA00022842"/>
    </source>
</evidence>
<dbReference type="OrthoDB" id="10249920at2759"/>
<dbReference type="InParanoid" id="A0A6P9AC28"/>
<evidence type="ECO:0000256" key="4">
    <source>
        <dbReference type="ARBA" id="ARBA00022490"/>
    </source>
</evidence>
<evidence type="ECO:0000256" key="11">
    <source>
        <dbReference type="ARBA" id="ARBA00080475"/>
    </source>
</evidence>
<dbReference type="KEGG" id="tpal:117653841"/>
<comment type="function">
    <text evidence="8">Hydrolyzes UDP-glucose to glucose 1-phosphate and UMP and ADP-ribose to ribose 5-phosphate and AMP. The physiological substrate is probably UDP-glucose. Poor activity on other substrates such as ADP-glucose, CDP-glucose, GDP-glucose and GDP-mannose.</text>
</comment>
<evidence type="ECO:0000259" key="12">
    <source>
        <dbReference type="PROSITE" id="PS51462"/>
    </source>
</evidence>
<dbReference type="GO" id="GO:0019693">
    <property type="term" value="P:ribose phosphate metabolic process"/>
    <property type="evidence" value="ECO:0007669"/>
    <property type="project" value="TreeGrafter"/>
</dbReference>
<sequence>MAMQNLLIEDMTVSPLKESMFVRPLSLEFKMNGRRRKWDMIKVHDSVVIVIFNVTRQVLVFVKQFRPAIYFSSVPDQDKQNGKIDVSKYPPSLGITLEFCAGIVDKSKSLAETAKEEVLEECGYDVPVENLHKFKTARAGVSTEGTHQTFFYVEVTDSMKVNQGGGLVDEGEVIEVVEMSIPEVQAYAEDTDNMSPPGFLFGLLWFLKNKLPKC</sequence>
<organism evidence="14">
    <name type="scientific">Thrips palmi</name>
    <name type="common">Melon thrips</name>
    <dbReference type="NCBI Taxonomy" id="161013"/>
    <lineage>
        <taxon>Eukaryota</taxon>
        <taxon>Metazoa</taxon>
        <taxon>Ecdysozoa</taxon>
        <taxon>Arthropoda</taxon>
        <taxon>Hexapoda</taxon>
        <taxon>Insecta</taxon>
        <taxon>Pterygota</taxon>
        <taxon>Neoptera</taxon>
        <taxon>Paraneoptera</taxon>
        <taxon>Thysanoptera</taxon>
        <taxon>Terebrantia</taxon>
        <taxon>Thripoidea</taxon>
        <taxon>Thripidae</taxon>
        <taxon>Thrips</taxon>
    </lineage>
</organism>
<comment type="subcellular location">
    <subcellularLocation>
        <location evidence="2">Cytoplasm</location>
    </subcellularLocation>
</comment>
<dbReference type="SUPFAM" id="SSF55811">
    <property type="entry name" value="Nudix"/>
    <property type="match status" value="1"/>
</dbReference>
<evidence type="ECO:0000256" key="7">
    <source>
        <dbReference type="ARBA" id="ARBA00051086"/>
    </source>
</evidence>
<dbReference type="PANTHER" id="PTHR11839">
    <property type="entry name" value="UDP/ADP-SUGAR PYROPHOSPHATASE"/>
    <property type="match status" value="1"/>
</dbReference>
<gene>
    <name evidence="14" type="primary">LOC117653841</name>
</gene>
<dbReference type="GO" id="GO:0046872">
    <property type="term" value="F:metal ion binding"/>
    <property type="evidence" value="ECO:0007669"/>
    <property type="project" value="InterPro"/>
</dbReference>
<dbReference type="CDD" id="cd18887">
    <property type="entry name" value="NUDIX_UGPPase_Nudt14"/>
    <property type="match status" value="1"/>
</dbReference>
<dbReference type="GO" id="GO:0006753">
    <property type="term" value="P:nucleoside phosphate metabolic process"/>
    <property type="evidence" value="ECO:0007669"/>
    <property type="project" value="TreeGrafter"/>
</dbReference>
<dbReference type="FunCoup" id="A0A6P9AC28">
    <property type="interactions" value="376"/>
</dbReference>
<keyword evidence="5" id="KW-0378">Hydrolase</keyword>
<evidence type="ECO:0000256" key="9">
    <source>
        <dbReference type="ARBA" id="ARBA00066480"/>
    </source>
</evidence>
<dbReference type="RefSeq" id="XP_034255682.1">
    <property type="nucleotide sequence ID" value="XM_034399791.1"/>
</dbReference>
<dbReference type="Gene3D" id="3.90.79.10">
    <property type="entry name" value="Nucleoside Triphosphate Pyrophosphohydrolase"/>
    <property type="match status" value="1"/>
</dbReference>
<comment type="catalytic activity">
    <reaction evidence="7">
        <text>UDP-sugar + H2O = UMP + alpha-D-aldose 1-phosphate.</text>
        <dbReference type="EC" id="3.6.1.45"/>
    </reaction>
</comment>
<accession>A0A6P9AC28</accession>
<dbReference type="GeneID" id="117653841"/>
<evidence type="ECO:0000313" key="13">
    <source>
        <dbReference type="Proteomes" id="UP000515158"/>
    </source>
</evidence>
<evidence type="ECO:0000256" key="2">
    <source>
        <dbReference type="ARBA" id="ARBA00004496"/>
    </source>
</evidence>
<evidence type="ECO:0000256" key="5">
    <source>
        <dbReference type="ARBA" id="ARBA00022801"/>
    </source>
</evidence>
<evidence type="ECO:0000256" key="3">
    <source>
        <dbReference type="ARBA" id="ARBA00011738"/>
    </source>
</evidence>
<keyword evidence="6" id="KW-0460">Magnesium</keyword>
<evidence type="ECO:0000313" key="14">
    <source>
        <dbReference type="RefSeq" id="XP_034255682.1"/>
    </source>
</evidence>
<keyword evidence="13" id="KW-1185">Reference proteome</keyword>
<comment type="cofactor">
    <cofactor evidence="1">
        <name>Mg(2+)</name>
        <dbReference type="ChEBI" id="CHEBI:18420"/>
    </cofactor>
</comment>
<evidence type="ECO:0000256" key="10">
    <source>
        <dbReference type="ARBA" id="ARBA00071467"/>
    </source>
</evidence>
<reference evidence="14" key="1">
    <citation type="submission" date="2025-08" db="UniProtKB">
        <authorList>
            <consortium name="RefSeq"/>
        </authorList>
    </citation>
    <scope>IDENTIFICATION</scope>
    <source>
        <tissue evidence="14">Total insect</tissue>
    </source>
</reference>
<dbReference type="FunFam" id="3.90.79.10:FF:000035">
    <property type="entry name" value="Uridine diphosphate glucose pyrophosphatase"/>
    <property type="match status" value="1"/>
</dbReference>